<dbReference type="PANTHER" id="PTHR11461:SF211">
    <property type="entry name" value="GH10112P-RELATED"/>
    <property type="match status" value="1"/>
</dbReference>
<dbReference type="InterPro" id="IPR000215">
    <property type="entry name" value="Serpin_fam"/>
</dbReference>
<dbReference type="InterPro" id="IPR036186">
    <property type="entry name" value="Serpin_sf"/>
</dbReference>
<dbReference type="Gene3D" id="3.30.497.10">
    <property type="entry name" value="Antithrombin, subunit I, domain 2"/>
    <property type="match status" value="1"/>
</dbReference>
<gene>
    <name evidence="4" type="ORF">JKP34_11260</name>
</gene>
<evidence type="ECO:0000256" key="1">
    <source>
        <dbReference type="RuleBase" id="RU000411"/>
    </source>
</evidence>
<dbReference type="Pfam" id="PF00079">
    <property type="entry name" value="Serpin"/>
    <property type="match status" value="1"/>
</dbReference>
<name>A0A937A8P1_9BACT</name>
<evidence type="ECO:0000259" key="3">
    <source>
        <dbReference type="SMART" id="SM00093"/>
    </source>
</evidence>
<evidence type="ECO:0000256" key="2">
    <source>
        <dbReference type="SAM" id="SignalP"/>
    </source>
</evidence>
<organism evidence="4 5">
    <name type="scientific">Marivirga atlantica</name>
    <dbReference type="NCBI Taxonomy" id="1548457"/>
    <lineage>
        <taxon>Bacteria</taxon>
        <taxon>Pseudomonadati</taxon>
        <taxon>Bacteroidota</taxon>
        <taxon>Cytophagia</taxon>
        <taxon>Cytophagales</taxon>
        <taxon>Marivirgaceae</taxon>
        <taxon>Marivirga</taxon>
    </lineage>
</organism>
<dbReference type="SUPFAM" id="SSF56574">
    <property type="entry name" value="Serpins"/>
    <property type="match status" value="1"/>
</dbReference>
<dbReference type="InterPro" id="IPR042178">
    <property type="entry name" value="Serpin_sf_1"/>
</dbReference>
<dbReference type="Gene3D" id="2.30.39.10">
    <property type="entry name" value="Alpha-1-antitrypsin, domain 1"/>
    <property type="match status" value="1"/>
</dbReference>
<dbReference type="GO" id="GO:0004867">
    <property type="term" value="F:serine-type endopeptidase inhibitor activity"/>
    <property type="evidence" value="ECO:0007669"/>
    <property type="project" value="InterPro"/>
</dbReference>
<sequence length="405" mass="45221">MSKQLSIVLLFISLFTFSTSCDEATQANLPEPIVRPLSASEAEIASSANNFTFDLMAEIENEQPNENYFISSFSVNTALSMLLNGADQTSQDEFMEVLGLSGLSVEQMNESYRSLVEYIYGLDNSVSLNVANSNWYSDQFTIKQDFADVLTTHYQADIFERNFGSEATLNELNGWIEEETNGKIKNALESISPDEVMFLINAIYFKANWTSQFDPDATNETTFLLANGQSVEVPTMTAKVKHWMAYDETLKAQIIELPYGNENYAFTMIMPDSPSDINGLAAKIDVNTLNNTLADSTTYVRELYLPKFQLEFKSNLKNVLVNMGMPLGGLNNLFKEERPLAISKVIHQSFLEVNEEGSEAAAVTIIGIETTSVSPSTRVNQPFIFLIRERNSGTILFSGKLLDPR</sequence>
<comment type="similarity">
    <text evidence="1">Belongs to the serpin family.</text>
</comment>
<reference evidence="4" key="1">
    <citation type="submission" date="2021-01" db="EMBL/GenBank/DDBJ databases">
        <title>Marivirga sp. nov., isolated from intertidal surface sediments.</title>
        <authorList>
            <person name="Zhang M."/>
        </authorList>
    </citation>
    <scope>NUCLEOTIDE SEQUENCE</scope>
    <source>
        <strain evidence="4">SM1354</strain>
    </source>
</reference>
<comment type="caution">
    <text evidence="4">The sequence shown here is derived from an EMBL/GenBank/DDBJ whole genome shotgun (WGS) entry which is preliminary data.</text>
</comment>
<dbReference type="PANTHER" id="PTHR11461">
    <property type="entry name" value="SERINE PROTEASE INHIBITOR, SERPIN"/>
    <property type="match status" value="1"/>
</dbReference>
<keyword evidence="5" id="KW-1185">Reference proteome</keyword>
<evidence type="ECO:0000313" key="4">
    <source>
        <dbReference type="EMBL" id="MBL0765832.1"/>
    </source>
</evidence>
<feature type="chain" id="PRO_5037498063" evidence="2">
    <location>
        <begin position="21"/>
        <end position="405"/>
    </location>
</feature>
<dbReference type="RefSeq" id="WP_201921193.1">
    <property type="nucleotide sequence ID" value="NZ_JAERQG010000002.1"/>
</dbReference>
<dbReference type="EMBL" id="JAERQG010000002">
    <property type="protein sequence ID" value="MBL0765832.1"/>
    <property type="molecule type" value="Genomic_DNA"/>
</dbReference>
<accession>A0A937A8P1</accession>
<feature type="signal peptide" evidence="2">
    <location>
        <begin position="1"/>
        <end position="20"/>
    </location>
</feature>
<evidence type="ECO:0000313" key="5">
    <source>
        <dbReference type="Proteomes" id="UP000642920"/>
    </source>
</evidence>
<dbReference type="CDD" id="cd19588">
    <property type="entry name" value="serpin_miropin-like"/>
    <property type="match status" value="1"/>
</dbReference>
<dbReference type="PROSITE" id="PS51257">
    <property type="entry name" value="PROKAR_LIPOPROTEIN"/>
    <property type="match status" value="1"/>
</dbReference>
<dbReference type="InterPro" id="IPR042185">
    <property type="entry name" value="Serpin_sf_2"/>
</dbReference>
<dbReference type="SMART" id="SM00093">
    <property type="entry name" value="SERPIN"/>
    <property type="match status" value="1"/>
</dbReference>
<protein>
    <submittedName>
        <fullName evidence="4">Serpin family protein</fullName>
    </submittedName>
</protein>
<dbReference type="GO" id="GO:0005615">
    <property type="term" value="C:extracellular space"/>
    <property type="evidence" value="ECO:0007669"/>
    <property type="project" value="InterPro"/>
</dbReference>
<dbReference type="InterPro" id="IPR023796">
    <property type="entry name" value="Serpin_dom"/>
</dbReference>
<feature type="domain" description="Serpin" evidence="3">
    <location>
        <begin position="53"/>
        <end position="404"/>
    </location>
</feature>
<dbReference type="AlphaFoldDB" id="A0A937A8P1"/>
<proteinExistence type="inferred from homology"/>
<keyword evidence="2" id="KW-0732">Signal</keyword>
<dbReference type="Proteomes" id="UP000642920">
    <property type="component" value="Unassembled WGS sequence"/>
</dbReference>